<reference evidence="1 2" key="1">
    <citation type="submission" date="2017-04" db="EMBL/GenBank/DDBJ databases">
        <authorList>
            <person name="Afonso C.L."/>
            <person name="Miller P.J."/>
            <person name="Scott M.A."/>
            <person name="Spackman E."/>
            <person name="Goraichik I."/>
            <person name="Dimitrov K.M."/>
            <person name="Suarez D.L."/>
            <person name="Swayne D.E."/>
        </authorList>
    </citation>
    <scope>NUCLEOTIDE SEQUENCE [LARGE SCALE GENOMIC DNA]</scope>
    <source>
        <strain evidence="1 2">DSM 12555</strain>
    </source>
</reference>
<sequence length="58" mass="7152">MYENVVKMKHIKKLRKKLYALKQKENIEFVYGCGKRKNQVQRSIEKLEEYLNKLKEYT</sequence>
<proteinExistence type="predicted"/>
<keyword evidence="2" id="KW-1185">Reference proteome</keyword>
<evidence type="ECO:0000313" key="1">
    <source>
        <dbReference type="EMBL" id="SMC19656.1"/>
    </source>
</evidence>
<dbReference type="RefSeq" id="WP_341435436.1">
    <property type="nucleotide sequence ID" value="NZ_FWXH01000002.1"/>
</dbReference>
<dbReference type="Proteomes" id="UP000192468">
    <property type="component" value="Unassembled WGS sequence"/>
</dbReference>
<dbReference type="STRING" id="1121291.SAMN02745134_00894"/>
<protein>
    <submittedName>
        <fullName evidence="1">Uncharacterized protein</fullName>
    </submittedName>
</protein>
<name>A0A1W1X6T9_9CLOT</name>
<organism evidence="1 2">
    <name type="scientific">Clostridium acidisoli DSM 12555</name>
    <dbReference type="NCBI Taxonomy" id="1121291"/>
    <lineage>
        <taxon>Bacteria</taxon>
        <taxon>Bacillati</taxon>
        <taxon>Bacillota</taxon>
        <taxon>Clostridia</taxon>
        <taxon>Eubacteriales</taxon>
        <taxon>Clostridiaceae</taxon>
        <taxon>Clostridium</taxon>
    </lineage>
</organism>
<accession>A0A1W1X6T9</accession>
<dbReference type="AlphaFoldDB" id="A0A1W1X6T9"/>
<gene>
    <name evidence="1" type="ORF">SAMN02745134_00894</name>
</gene>
<dbReference type="EMBL" id="FWXH01000002">
    <property type="protein sequence ID" value="SMC19656.1"/>
    <property type="molecule type" value="Genomic_DNA"/>
</dbReference>
<evidence type="ECO:0000313" key="2">
    <source>
        <dbReference type="Proteomes" id="UP000192468"/>
    </source>
</evidence>